<evidence type="ECO:0000313" key="14">
    <source>
        <dbReference type="Proteomes" id="UP001161247"/>
    </source>
</evidence>
<evidence type="ECO:0000256" key="3">
    <source>
        <dbReference type="ARBA" id="ARBA00022617"/>
    </source>
</evidence>
<dbReference type="InterPro" id="IPR050665">
    <property type="entry name" value="Cytochrome_P450_Monooxygen"/>
</dbReference>
<evidence type="ECO:0000256" key="4">
    <source>
        <dbReference type="ARBA" id="ARBA00022692"/>
    </source>
</evidence>
<proteinExistence type="inferred from homology"/>
<keyword evidence="7 12" id="KW-0560">Oxidoreductase</keyword>
<keyword evidence="6" id="KW-1133">Transmembrane helix</keyword>
<dbReference type="GO" id="GO:0020037">
    <property type="term" value="F:heme binding"/>
    <property type="evidence" value="ECO:0007669"/>
    <property type="project" value="InterPro"/>
</dbReference>
<dbReference type="EMBL" id="OX459118">
    <property type="protein sequence ID" value="CAI9089135.1"/>
    <property type="molecule type" value="Genomic_DNA"/>
</dbReference>
<keyword evidence="5 11" id="KW-0479">Metal-binding</keyword>
<dbReference type="PANTHER" id="PTHR24282">
    <property type="entry name" value="CYTOCHROME P450 FAMILY MEMBER"/>
    <property type="match status" value="1"/>
</dbReference>
<dbReference type="InterPro" id="IPR017972">
    <property type="entry name" value="Cyt_P450_CS"/>
</dbReference>
<keyword evidence="9 12" id="KW-0503">Monooxygenase</keyword>
<dbReference type="PROSITE" id="PS00086">
    <property type="entry name" value="CYTOCHROME_P450"/>
    <property type="match status" value="1"/>
</dbReference>
<evidence type="ECO:0000256" key="6">
    <source>
        <dbReference type="ARBA" id="ARBA00022989"/>
    </source>
</evidence>
<dbReference type="GO" id="GO:0004497">
    <property type="term" value="F:monooxygenase activity"/>
    <property type="evidence" value="ECO:0007669"/>
    <property type="project" value="UniProtKB-KW"/>
</dbReference>
<evidence type="ECO:0000256" key="1">
    <source>
        <dbReference type="ARBA" id="ARBA00004370"/>
    </source>
</evidence>
<reference evidence="13" key="1">
    <citation type="submission" date="2023-03" db="EMBL/GenBank/DDBJ databases">
        <authorList>
            <person name="Julca I."/>
        </authorList>
    </citation>
    <scope>NUCLEOTIDE SEQUENCE</scope>
</reference>
<dbReference type="PANTHER" id="PTHR24282:SF273">
    <property type="entry name" value="CYTOCHROME P450 CYP72A219-LIKE"/>
    <property type="match status" value="1"/>
</dbReference>
<dbReference type="GO" id="GO:0016020">
    <property type="term" value="C:membrane"/>
    <property type="evidence" value="ECO:0007669"/>
    <property type="project" value="UniProtKB-SubCell"/>
</dbReference>
<keyword evidence="14" id="KW-1185">Reference proteome</keyword>
<protein>
    <submittedName>
        <fullName evidence="13">OLC1v1023646C1</fullName>
    </submittedName>
</protein>
<accession>A0AAV1C0X0</accession>
<dbReference type="SUPFAM" id="SSF48264">
    <property type="entry name" value="Cytochrome P450"/>
    <property type="match status" value="1"/>
</dbReference>
<name>A0AAV1C0X0_OLDCO</name>
<comment type="subcellular location">
    <subcellularLocation>
        <location evidence="1">Membrane</location>
    </subcellularLocation>
</comment>
<keyword evidence="10" id="KW-0472">Membrane</keyword>
<evidence type="ECO:0000256" key="8">
    <source>
        <dbReference type="ARBA" id="ARBA00023004"/>
    </source>
</evidence>
<dbReference type="Pfam" id="PF00067">
    <property type="entry name" value="p450"/>
    <property type="match status" value="1"/>
</dbReference>
<comment type="cofactor">
    <cofactor evidence="11">
        <name>heme</name>
        <dbReference type="ChEBI" id="CHEBI:30413"/>
    </cofactor>
</comment>
<dbReference type="PRINTS" id="PR00463">
    <property type="entry name" value="EP450I"/>
</dbReference>
<dbReference type="GO" id="GO:0005506">
    <property type="term" value="F:iron ion binding"/>
    <property type="evidence" value="ECO:0007669"/>
    <property type="project" value="InterPro"/>
</dbReference>
<evidence type="ECO:0000256" key="9">
    <source>
        <dbReference type="ARBA" id="ARBA00023033"/>
    </source>
</evidence>
<organism evidence="13 14">
    <name type="scientific">Oldenlandia corymbosa var. corymbosa</name>
    <dbReference type="NCBI Taxonomy" id="529605"/>
    <lineage>
        <taxon>Eukaryota</taxon>
        <taxon>Viridiplantae</taxon>
        <taxon>Streptophyta</taxon>
        <taxon>Embryophyta</taxon>
        <taxon>Tracheophyta</taxon>
        <taxon>Spermatophyta</taxon>
        <taxon>Magnoliopsida</taxon>
        <taxon>eudicotyledons</taxon>
        <taxon>Gunneridae</taxon>
        <taxon>Pentapetalae</taxon>
        <taxon>asterids</taxon>
        <taxon>lamiids</taxon>
        <taxon>Gentianales</taxon>
        <taxon>Rubiaceae</taxon>
        <taxon>Rubioideae</taxon>
        <taxon>Spermacoceae</taxon>
        <taxon>Hedyotis-Oldenlandia complex</taxon>
        <taxon>Oldenlandia</taxon>
    </lineage>
</organism>
<dbReference type="AlphaFoldDB" id="A0AAV1C0X0"/>
<evidence type="ECO:0000256" key="10">
    <source>
        <dbReference type="ARBA" id="ARBA00023136"/>
    </source>
</evidence>
<dbReference type="Proteomes" id="UP001161247">
    <property type="component" value="Chromosome 1"/>
</dbReference>
<feature type="binding site" description="axial binding residue" evidence="11">
    <location>
        <position position="89"/>
    </location>
    <ligand>
        <name>heme</name>
        <dbReference type="ChEBI" id="CHEBI:30413"/>
    </ligand>
    <ligandPart>
        <name>Fe</name>
        <dbReference type="ChEBI" id="CHEBI:18248"/>
    </ligandPart>
</feature>
<gene>
    <name evidence="13" type="ORF">OLC1_LOCUS1542</name>
</gene>
<sequence length="141" mass="16003">MTMVLNETLRLYPSVPTLTRTVIEDTTIGKYFLPAGTLFSLQIVLMHRDPEIWGDDVKEFNPERFREGVANATKGKVAFFPFGWGPRTCLGQNFSMIEAKLVMAMILQRFSFELSPSYTHAPHAVITLQPQYGAQLILHKI</sequence>
<dbReference type="InterPro" id="IPR036396">
    <property type="entry name" value="Cyt_P450_sf"/>
</dbReference>
<evidence type="ECO:0000256" key="11">
    <source>
        <dbReference type="PIRSR" id="PIRSR602401-1"/>
    </source>
</evidence>
<evidence type="ECO:0000256" key="12">
    <source>
        <dbReference type="RuleBase" id="RU000461"/>
    </source>
</evidence>
<comment type="similarity">
    <text evidence="2 12">Belongs to the cytochrome P450 family.</text>
</comment>
<keyword evidence="4" id="KW-0812">Transmembrane</keyword>
<evidence type="ECO:0000256" key="5">
    <source>
        <dbReference type="ARBA" id="ARBA00022723"/>
    </source>
</evidence>
<dbReference type="Gene3D" id="1.10.630.10">
    <property type="entry name" value="Cytochrome P450"/>
    <property type="match status" value="1"/>
</dbReference>
<dbReference type="GO" id="GO:0016705">
    <property type="term" value="F:oxidoreductase activity, acting on paired donors, with incorporation or reduction of molecular oxygen"/>
    <property type="evidence" value="ECO:0007669"/>
    <property type="project" value="InterPro"/>
</dbReference>
<dbReference type="PRINTS" id="PR00385">
    <property type="entry name" value="P450"/>
</dbReference>
<dbReference type="InterPro" id="IPR002401">
    <property type="entry name" value="Cyt_P450_E_grp-I"/>
</dbReference>
<keyword evidence="8 11" id="KW-0408">Iron</keyword>
<evidence type="ECO:0000256" key="2">
    <source>
        <dbReference type="ARBA" id="ARBA00010617"/>
    </source>
</evidence>
<dbReference type="InterPro" id="IPR001128">
    <property type="entry name" value="Cyt_P450"/>
</dbReference>
<evidence type="ECO:0000313" key="13">
    <source>
        <dbReference type="EMBL" id="CAI9089135.1"/>
    </source>
</evidence>
<evidence type="ECO:0000256" key="7">
    <source>
        <dbReference type="ARBA" id="ARBA00023002"/>
    </source>
</evidence>
<keyword evidence="3 11" id="KW-0349">Heme</keyword>